<name>A0ABS4TCV3_9PSEU</name>
<accession>A0ABS4TCV3</accession>
<protein>
    <recommendedName>
        <fullName evidence="4">DUF2993 domain-containing protein</fullName>
    </recommendedName>
</protein>
<organism evidence="2 3">
    <name type="scientific">Kibdelosporangium banguiense</name>
    <dbReference type="NCBI Taxonomy" id="1365924"/>
    <lineage>
        <taxon>Bacteria</taxon>
        <taxon>Bacillati</taxon>
        <taxon>Actinomycetota</taxon>
        <taxon>Actinomycetes</taxon>
        <taxon>Pseudonocardiales</taxon>
        <taxon>Pseudonocardiaceae</taxon>
        <taxon>Kibdelosporangium</taxon>
    </lineage>
</organism>
<gene>
    <name evidence="2" type="ORF">JOF56_002546</name>
</gene>
<feature type="compositionally biased region" description="Basic residues" evidence="1">
    <location>
        <begin position="13"/>
        <end position="23"/>
    </location>
</feature>
<evidence type="ECO:0000313" key="3">
    <source>
        <dbReference type="Proteomes" id="UP001519332"/>
    </source>
</evidence>
<reference evidence="2 3" key="1">
    <citation type="submission" date="2021-03" db="EMBL/GenBank/DDBJ databases">
        <title>Sequencing the genomes of 1000 actinobacteria strains.</title>
        <authorList>
            <person name="Klenk H.-P."/>
        </authorList>
    </citation>
    <scope>NUCLEOTIDE SEQUENCE [LARGE SCALE GENOMIC DNA]</scope>
    <source>
        <strain evidence="2 3">DSM 46670</strain>
    </source>
</reference>
<evidence type="ECO:0000313" key="2">
    <source>
        <dbReference type="EMBL" id="MBP2322161.1"/>
    </source>
</evidence>
<keyword evidence="3" id="KW-1185">Reference proteome</keyword>
<evidence type="ECO:0000256" key="1">
    <source>
        <dbReference type="SAM" id="MobiDB-lite"/>
    </source>
</evidence>
<evidence type="ECO:0008006" key="4">
    <source>
        <dbReference type="Google" id="ProtNLM"/>
    </source>
</evidence>
<dbReference type="RefSeq" id="WP_209637447.1">
    <property type="nucleotide sequence ID" value="NZ_JAGINW010000001.1"/>
</dbReference>
<dbReference type="EMBL" id="JAGINW010000001">
    <property type="protein sequence ID" value="MBP2322161.1"/>
    <property type="molecule type" value="Genomic_DNA"/>
</dbReference>
<dbReference type="Pfam" id="PF11209">
    <property type="entry name" value="LmeA"/>
    <property type="match status" value="1"/>
</dbReference>
<dbReference type="InterPro" id="IPR021373">
    <property type="entry name" value="DUF2993"/>
</dbReference>
<feature type="compositionally biased region" description="Polar residues" evidence="1">
    <location>
        <begin position="1"/>
        <end position="12"/>
    </location>
</feature>
<feature type="region of interest" description="Disordered" evidence="1">
    <location>
        <begin position="1"/>
        <end position="23"/>
    </location>
</feature>
<dbReference type="Proteomes" id="UP001519332">
    <property type="component" value="Unassembled WGS sequence"/>
</dbReference>
<comment type="caution">
    <text evidence="2">The sequence shown here is derived from an EMBL/GenBank/DDBJ whole genome shotgun (WGS) entry which is preliminary data.</text>
</comment>
<proteinExistence type="predicted"/>
<sequence>MTTVPNATANSGRTKRSGKPKRSKTRPIVITVVILLALLVGADFGAAAVAEYQVSKRAKAAFKLSDDPAVTVRGFPFLTQAIGGDYDHITVDAKGVPIKDILKDVEVHADLRGVQAPLSDLLAGKTDSIQVDEIEGQLRVKEADFNRALQSNALRVRTSDITNVTIAPASEKRVMEPPGTESGDGIDDKADQEALKQETEDQTAGVRVGATVDFAGVQTDLVVYGIVSLDNAKIQVTPKRIELGNSLGSNLLAPNLQSQLLKLFTVNLDPGTLPVAITPTAVQVDPGSLSLKGKATNVKLSGAVG</sequence>